<evidence type="ECO:0000256" key="1">
    <source>
        <dbReference type="SAM" id="MobiDB-lite"/>
    </source>
</evidence>
<evidence type="ECO:0008006" key="4">
    <source>
        <dbReference type="Google" id="ProtNLM"/>
    </source>
</evidence>
<comment type="caution">
    <text evidence="2">The sequence shown here is derived from an EMBL/GenBank/DDBJ whole genome shotgun (WGS) entry which is preliminary data.</text>
</comment>
<evidence type="ECO:0000313" key="2">
    <source>
        <dbReference type="EMBL" id="VEL28000.1"/>
    </source>
</evidence>
<feature type="region of interest" description="Disordered" evidence="1">
    <location>
        <begin position="62"/>
        <end position="109"/>
    </location>
</feature>
<dbReference type="EMBL" id="CAAALY010091621">
    <property type="protein sequence ID" value="VEL28000.1"/>
    <property type="molecule type" value="Genomic_DNA"/>
</dbReference>
<gene>
    <name evidence="2" type="ORF">PXEA_LOCUS21440</name>
</gene>
<protein>
    <recommendedName>
        <fullName evidence="4">Ig-like domain-containing protein</fullName>
    </recommendedName>
</protein>
<keyword evidence="3" id="KW-1185">Reference proteome</keyword>
<evidence type="ECO:0000313" key="3">
    <source>
        <dbReference type="Proteomes" id="UP000784294"/>
    </source>
</evidence>
<dbReference type="OrthoDB" id="6286400at2759"/>
<organism evidence="2 3">
    <name type="scientific">Protopolystoma xenopodis</name>
    <dbReference type="NCBI Taxonomy" id="117903"/>
    <lineage>
        <taxon>Eukaryota</taxon>
        <taxon>Metazoa</taxon>
        <taxon>Spiralia</taxon>
        <taxon>Lophotrochozoa</taxon>
        <taxon>Platyhelminthes</taxon>
        <taxon>Monogenea</taxon>
        <taxon>Polyopisthocotylea</taxon>
        <taxon>Polystomatidea</taxon>
        <taxon>Polystomatidae</taxon>
        <taxon>Protopolystoma</taxon>
    </lineage>
</organism>
<proteinExistence type="predicted"/>
<dbReference type="AlphaFoldDB" id="A0A448X4P6"/>
<name>A0A448X4P6_9PLAT</name>
<accession>A0A448X4P6</accession>
<sequence>MYSKYISASSRSRPQTSVAVAPNNIRLFAHPIEGVREAGRLELVCTASVCHPPAQVRWFELPSPTAPLTGPEEAVDETAVSSTDDAGTIHSPTVREDESREPNEVTDLARTDMVSGVWLGELEMHT</sequence>
<reference evidence="2" key="1">
    <citation type="submission" date="2018-11" db="EMBL/GenBank/DDBJ databases">
        <authorList>
            <consortium name="Pathogen Informatics"/>
        </authorList>
    </citation>
    <scope>NUCLEOTIDE SEQUENCE</scope>
</reference>
<dbReference type="Proteomes" id="UP000784294">
    <property type="component" value="Unassembled WGS sequence"/>
</dbReference>
<feature type="compositionally biased region" description="Basic and acidic residues" evidence="1">
    <location>
        <begin position="93"/>
        <end position="109"/>
    </location>
</feature>